<dbReference type="EMBL" id="CP072753">
    <property type="protein sequence ID" value="QUC15904.1"/>
    <property type="molecule type" value="Genomic_DNA"/>
</dbReference>
<proteinExistence type="inferred from homology"/>
<comment type="similarity">
    <text evidence="1">Belongs to the TTI2 family.</text>
</comment>
<keyword evidence="3" id="KW-1185">Reference proteome</keyword>
<dbReference type="InterPro" id="IPR018870">
    <property type="entry name" value="Tti2"/>
</dbReference>
<dbReference type="Pfam" id="PF10521">
    <property type="entry name" value="Tti2"/>
    <property type="match status" value="1"/>
</dbReference>
<evidence type="ECO:0000256" key="1">
    <source>
        <dbReference type="ARBA" id="ARBA00034736"/>
    </source>
</evidence>
<evidence type="ECO:0000313" key="3">
    <source>
        <dbReference type="Proteomes" id="UP000027002"/>
    </source>
</evidence>
<dbReference type="PANTHER" id="PTHR32226:SF2">
    <property type="entry name" value="TELO2-INTERACTING PROTEIN 2"/>
    <property type="match status" value="1"/>
</dbReference>
<dbReference type="OrthoDB" id="6417021at2759"/>
<sequence>MDGLSLSEENRARLKILGYIHAVEPVSHTQTHKNQGREEIQSQIDIRKAVSKLATLSPEQSRHDAILEVLGDLLRQSQEMQSELGQTVIGSPLPGFLESDESGARQCLVEAITSVALQSQQTEGLIAEAGLASLLLLLRLSRVPLLSNDDLINIISYTDKRNSWTTGSAAGLAQKILASHISRNDITDFTTGPVLRDFVPKQLSSLHSCGPPPVRDIDASPPESQDIVKGHDRLGPVLKWAIENSEEAYVARHWHLFIPALVALAGNCRGSFKIMGLEAIILFINKCPATTIYATGVDRVLESVIMPMLLLVPPLIPEEESVVVLNLGYQAILSLATKNADIHCCSRRRLLDTVVRDGILASHLHALERTSTLKALLDNTAKVVVCLNVFSVKHLTDFLEVVDTVMCDPFSAEDPSVLVSASEALAALLLNCWPRIKKTAREEQIIRMLCICWMNLKDYTSRQSLSFSSESNSRAAELSLIKTASMMCSVKKGSGALTDTRLRAVIDREPRLGSLFL</sequence>
<dbReference type="Proteomes" id="UP000027002">
    <property type="component" value="Chromosome 1"/>
</dbReference>
<dbReference type="GeneID" id="66060923"/>
<protein>
    <submittedName>
        <fullName evidence="2">Uncharacterized protein</fullName>
    </submittedName>
</protein>
<dbReference type="PANTHER" id="PTHR32226">
    <property type="entry name" value="TELO2-INTERACTING PROTEIN 2"/>
    <property type="match status" value="1"/>
</dbReference>
<dbReference type="GO" id="GO:0005634">
    <property type="term" value="C:nucleus"/>
    <property type="evidence" value="ECO:0007669"/>
    <property type="project" value="TreeGrafter"/>
</dbReference>
<dbReference type="GO" id="GO:0005829">
    <property type="term" value="C:cytosol"/>
    <property type="evidence" value="ECO:0007669"/>
    <property type="project" value="TreeGrafter"/>
</dbReference>
<evidence type="ECO:0000313" key="2">
    <source>
        <dbReference type="EMBL" id="QUC15904.1"/>
    </source>
</evidence>
<dbReference type="RefSeq" id="XP_042993577.1">
    <property type="nucleotide sequence ID" value="XM_043137643.1"/>
</dbReference>
<accession>A0A8E5HI79</accession>
<organism evidence="2 3">
    <name type="scientific">Ustilaginoidea virens</name>
    <name type="common">Rice false smut fungus</name>
    <name type="synonym">Villosiclava virens</name>
    <dbReference type="NCBI Taxonomy" id="1159556"/>
    <lineage>
        <taxon>Eukaryota</taxon>
        <taxon>Fungi</taxon>
        <taxon>Dikarya</taxon>
        <taxon>Ascomycota</taxon>
        <taxon>Pezizomycotina</taxon>
        <taxon>Sordariomycetes</taxon>
        <taxon>Hypocreomycetidae</taxon>
        <taxon>Hypocreales</taxon>
        <taxon>Clavicipitaceae</taxon>
        <taxon>Ustilaginoidea</taxon>
    </lineage>
</organism>
<reference evidence="2" key="1">
    <citation type="submission" date="2020-03" db="EMBL/GenBank/DDBJ databases">
        <title>A mixture of massive structural variations and highly conserved coding sequences in Ustilaginoidea virens genome.</title>
        <authorList>
            <person name="Zhang K."/>
            <person name="Zhao Z."/>
            <person name="Zhang Z."/>
            <person name="Li Y."/>
            <person name="Hsiang T."/>
            <person name="Sun W."/>
        </authorList>
    </citation>
    <scope>NUCLEOTIDE SEQUENCE</scope>
    <source>
        <strain evidence="2">UV-8b</strain>
    </source>
</reference>
<dbReference type="KEGG" id="uvi:66060923"/>
<dbReference type="AlphaFoldDB" id="A0A8E5HI79"/>
<dbReference type="SUPFAM" id="SSF48371">
    <property type="entry name" value="ARM repeat"/>
    <property type="match status" value="1"/>
</dbReference>
<dbReference type="GO" id="GO:0110078">
    <property type="term" value="C:TTT Hsp90 cochaperone complex"/>
    <property type="evidence" value="ECO:0007669"/>
    <property type="project" value="InterPro"/>
</dbReference>
<dbReference type="InterPro" id="IPR016024">
    <property type="entry name" value="ARM-type_fold"/>
</dbReference>
<name>A0A8E5HI79_USTVR</name>
<gene>
    <name evidence="2" type="ORF">UV8b_00145</name>
</gene>